<dbReference type="InterPro" id="IPR013088">
    <property type="entry name" value="Znf_NHR/GATA"/>
</dbReference>
<feature type="compositionally biased region" description="Polar residues" evidence="2">
    <location>
        <begin position="362"/>
        <end position="375"/>
    </location>
</feature>
<feature type="compositionally biased region" description="Basic and acidic residues" evidence="2">
    <location>
        <begin position="676"/>
        <end position="709"/>
    </location>
</feature>
<feature type="compositionally biased region" description="Low complexity" evidence="2">
    <location>
        <begin position="636"/>
        <end position="649"/>
    </location>
</feature>
<feature type="compositionally biased region" description="Low complexity" evidence="2">
    <location>
        <begin position="457"/>
        <end position="468"/>
    </location>
</feature>
<feature type="region of interest" description="Disordered" evidence="2">
    <location>
        <begin position="271"/>
        <end position="343"/>
    </location>
</feature>
<feature type="region of interest" description="Disordered" evidence="2">
    <location>
        <begin position="359"/>
        <end position="510"/>
    </location>
</feature>
<dbReference type="CDD" id="cd00202">
    <property type="entry name" value="ZnF_GATA"/>
    <property type="match status" value="1"/>
</dbReference>
<feature type="region of interest" description="Disordered" evidence="2">
    <location>
        <begin position="544"/>
        <end position="568"/>
    </location>
</feature>
<feature type="compositionally biased region" description="Low complexity" evidence="2">
    <location>
        <begin position="280"/>
        <end position="295"/>
    </location>
</feature>
<dbReference type="SUPFAM" id="SSF57716">
    <property type="entry name" value="Glucocorticoid receptor-like (DNA-binding domain)"/>
    <property type="match status" value="1"/>
</dbReference>
<feature type="compositionally biased region" description="Low complexity" evidence="2">
    <location>
        <begin position="738"/>
        <end position="809"/>
    </location>
</feature>
<feature type="domain" description="GATA-type" evidence="3">
    <location>
        <begin position="222"/>
        <end position="275"/>
    </location>
</feature>
<dbReference type="Gene3D" id="3.30.50.10">
    <property type="entry name" value="Erythroid Transcription Factor GATA-1, subunit A"/>
    <property type="match status" value="1"/>
</dbReference>
<reference evidence="4 5" key="1">
    <citation type="journal article" date="2020" name="ISME J.">
        <title>Uncovering the hidden diversity of litter-decomposition mechanisms in mushroom-forming fungi.</title>
        <authorList>
            <person name="Floudas D."/>
            <person name="Bentzer J."/>
            <person name="Ahren D."/>
            <person name="Johansson T."/>
            <person name="Persson P."/>
            <person name="Tunlid A."/>
        </authorList>
    </citation>
    <scope>NUCLEOTIDE SEQUENCE [LARGE SCALE GENOMIC DNA]</scope>
    <source>
        <strain evidence="4 5">CBS 406.79</strain>
    </source>
</reference>
<sequence>MQNTPRTARSVEGKSQAGKRQVALTALSQGQKKKGFIRGGGKDRGVADWTMNPDMDSLSFDGYTSYSDSSAPRTPSPRAEYHTQIYADDESSSSAYRPSLLNELYPDDYQKHPHIPRRATYPYVRQDAPPHPQYPPYDAYDDAAAHAGYVVPSHGPSGPTSYYPPPHNPYIQQHNPYTGPLAMPGMPMPPMAMAGAYGHHATPLPIQHTDDAASKETQYLRRRCFNCHTTEPPSWRRSTLNPGKIVCNKCGLYERTHLRPRPLRFDELRAGGKARKNSVSNGSSAATGGPSAANPKTSPKSPGKNLVKKESIDAGLGRIRSTSTGRRSSVSSSAGSGSDWDDNVRSYSYDSSYDSPAFTPNGYGTSSPPQDSPTFVTHELSGSGGYGAPPSPYHHHHPNSPYLAAGGASSPYHHHQHLHSSASPPDSTQLTHSPPHQLALPPIIPEEPSAPTSLMYNHNNNNNNNSSSATHSGYNSPASMLSHSRLPPLAPHLLSTTPSPSPHLPSLNLGMPMRMGIGGYDNSPSPPQTSAGMIRLPNAPLSDIQGYSSHSHSNGYHNTHGHGEGYDSYDYPRHSHLQQQHQHQQTSPFLSSNINNNNNNNIPSPLGLGALTLEAQQAQAQAQGQTTSPLLHEDTLSVPSSGSGPSSLLRGLVRNKAHTISTSTPYEAYLTASREVTVRERERELERGFDRDRGEFDRDRDHDHDHEGGGGESECAFDRERALLFAHPHHTRHRERSGSVSSSSASAYSSHSNSITNSPALSSSHSPLPLPSSLSGLSNLSMSSGTNSTSSVSLSSSPNIPSPSPTFGSGTTGGNGTSNLDLDSSPRLLPLVSSLSRSRSRSGSGMLHPHSVTGASGRSVHIPLPEEPEDRVYGGGYTHHHHHHGGYDRYNDGYERGNTLLGGGGSGGGGTMDPKQLDGGGLEVEMMSLEGGGAGGAGSSLGLVDFPSRLASSPVEAVWKRQGHPPPSEALANGYNNCAPPTGTWLAVPPPLNNSCCSRRFVQLYRFGDSAWVWSFSLCVVVLVPATRKAFPV</sequence>
<accession>A0A8H5I132</accession>
<dbReference type="Proteomes" id="UP000518752">
    <property type="component" value="Unassembled WGS sequence"/>
</dbReference>
<feature type="compositionally biased region" description="Low complexity" evidence="2">
    <location>
        <begin position="617"/>
        <end position="627"/>
    </location>
</feature>
<dbReference type="AlphaFoldDB" id="A0A8H5I132"/>
<feature type="compositionally biased region" description="Polar residues" evidence="2">
    <location>
        <begin position="469"/>
        <end position="482"/>
    </location>
</feature>
<feature type="region of interest" description="Disordered" evidence="2">
    <location>
        <begin position="676"/>
        <end position="714"/>
    </location>
</feature>
<evidence type="ECO:0000259" key="3">
    <source>
        <dbReference type="PROSITE" id="PS50114"/>
    </source>
</evidence>
<dbReference type="Pfam" id="PF00320">
    <property type="entry name" value="GATA"/>
    <property type="match status" value="1"/>
</dbReference>
<keyword evidence="1" id="KW-0479">Metal-binding</keyword>
<feature type="compositionally biased region" description="Low complexity" evidence="2">
    <location>
        <begin position="546"/>
        <end position="558"/>
    </location>
</feature>
<proteinExistence type="predicted"/>
<dbReference type="GO" id="GO:0043565">
    <property type="term" value="F:sequence-specific DNA binding"/>
    <property type="evidence" value="ECO:0007669"/>
    <property type="project" value="InterPro"/>
</dbReference>
<evidence type="ECO:0000313" key="4">
    <source>
        <dbReference type="EMBL" id="KAF5393124.1"/>
    </source>
</evidence>
<organism evidence="4 5">
    <name type="scientific">Collybiopsis confluens</name>
    <dbReference type="NCBI Taxonomy" id="2823264"/>
    <lineage>
        <taxon>Eukaryota</taxon>
        <taxon>Fungi</taxon>
        <taxon>Dikarya</taxon>
        <taxon>Basidiomycota</taxon>
        <taxon>Agaricomycotina</taxon>
        <taxon>Agaricomycetes</taxon>
        <taxon>Agaricomycetidae</taxon>
        <taxon>Agaricales</taxon>
        <taxon>Marasmiineae</taxon>
        <taxon>Omphalotaceae</taxon>
        <taxon>Collybiopsis</taxon>
    </lineage>
</organism>
<feature type="compositionally biased region" description="Low complexity" evidence="2">
    <location>
        <begin position="317"/>
        <end position="338"/>
    </location>
</feature>
<gene>
    <name evidence="4" type="ORF">D9757_001138</name>
</gene>
<keyword evidence="1" id="KW-0862">Zinc</keyword>
<feature type="compositionally biased region" description="Low complexity" evidence="2">
    <location>
        <begin position="491"/>
        <end position="509"/>
    </location>
</feature>
<dbReference type="InterPro" id="IPR000679">
    <property type="entry name" value="Znf_GATA"/>
</dbReference>
<dbReference type="GO" id="GO:0006355">
    <property type="term" value="P:regulation of DNA-templated transcription"/>
    <property type="evidence" value="ECO:0007669"/>
    <property type="project" value="InterPro"/>
</dbReference>
<dbReference type="EMBL" id="JAACJN010000003">
    <property type="protein sequence ID" value="KAF5393124.1"/>
    <property type="molecule type" value="Genomic_DNA"/>
</dbReference>
<feature type="region of interest" description="Disordered" evidence="2">
    <location>
        <begin position="729"/>
        <end position="884"/>
    </location>
</feature>
<feature type="compositionally biased region" description="Low complexity" evidence="2">
    <location>
        <begin position="817"/>
        <end position="845"/>
    </location>
</feature>
<feature type="compositionally biased region" description="Polar residues" evidence="2">
    <location>
        <begin position="419"/>
        <end position="434"/>
    </location>
</feature>
<evidence type="ECO:0000313" key="5">
    <source>
        <dbReference type="Proteomes" id="UP000518752"/>
    </source>
</evidence>
<dbReference type="GO" id="GO:0008270">
    <property type="term" value="F:zinc ion binding"/>
    <property type="evidence" value="ECO:0007669"/>
    <property type="project" value="UniProtKB-KW"/>
</dbReference>
<feature type="region of interest" description="Disordered" evidence="2">
    <location>
        <begin position="1"/>
        <end position="53"/>
    </location>
</feature>
<protein>
    <recommendedName>
        <fullName evidence="3">GATA-type domain-containing protein</fullName>
    </recommendedName>
</protein>
<dbReference type="PROSITE" id="PS50114">
    <property type="entry name" value="GATA_ZN_FINGER_2"/>
    <property type="match status" value="1"/>
</dbReference>
<dbReference type="OrthoDB" id="515401at2759"/>
<keyword evidence="5" id="KW-1185">Reference proteome</keyword>
<name>A0A8H5I132_9AGAR</name>
<feature type="region of interest" description="Disordered" evidence="2">
    <location>
        <begin position="617"/>
        <end position="649"/>
    </location>
</feature>
<keyword evidence="1" id="KW-0863">Zinc-finger</keyword>
<comment type="caution">
    <text evidence="4">The sequence shown here is derived from an EMBL/GenBank/DDBJ whole genome shotgun (WGS) entry which is preliminary data.</text>
</comment>
<evidence type="ECO:0000256" key="1">
    <source>
        <dbReference type="PROSITE-ProRule" id="PRU00094"/>
    </source>
</evidence>
<evidence type="ECO:0000256" key="2">
    <source>
        <dbReference type="SAM" id="MobiDB-lite"/>
    </source>
</evidence>
<dbReference type="SMART" id="SM00401">
    <property type="entry name" value="ZnF_GATA"/>
    <property type="match status" value="1"/>
</dbReference>